<evidence type="ECO:0000313" key="3">
    <source>
        <dbReference type="Proteomes" id="UP001191082"/>
    </source>
</evidence>
<sequence length="161" mass="17100">MKTLALAFGLMVAAISAQAQSLVLGAGYSDFSDARGRDTATLSLEYQFAPFYSGRVIEISTLIAADHDGEGDSYAGVGLGAKWRLKNDWFIEASTMPGYYDAGTAANNLGGHFHFRSLLGVGRTLPSGNAVSMALTHKSNASTKSYNPGVNALLVRYHLAF</sequence>
<accession>A0ABY2XEC9</accession>
<dbReference type="Proteomes" id="UP001191082">
    <property type="component" value="Unassembled WGS sequence"/>
</dbReference>
<reference evidence="2 3" key="1">
    <citation type="submission" date="2019-05" db="EMBL/GenBank/DDBJ databases">
        <title>Marivita sp. nov. isolated from sea sediment.</title>
        <authorList>
            <person name="Kim W."/>
        </authorList>
    </citation>
    <scope>NUCLEOTIDE SEQUENCE [LARGE SCALE GENOMIC DNA]</scope>
    <source>
        <strain evidence="2 3">CAU 1492</strain>
    </source>
</reference>
<dbReference type="GO" id="GO:0016787">
    <property type="term" value="F:hydrolase activity"/>
    <property type="evidence" value="ECO:0007669"/>
    <property type="project" value="UniProtKB-KW"/>
</dbReference>
<name>A0ABY2XEC9_9RHOB</name>
<evidence type="ECO:0000256" key="1">
    <source>
        <dbReference type="SAM" id="SignalP"/>
    </source>
</evidence>
<protein>
    <submittedName>
        <fullName evidence="2">Acyloxyacyl hydrolase</fullName>
    </submittedName>
</protein>
<evidence type="ECO:0000313" key="2">
    <source>
        <dbReference type="EMBL" id="TMV15384.1"/>
    </source>
</evidence>
<comment type="caution">
    <text evidence="2">The sequence shown here is derived from an EMBL/GenBank/DDBJ whole genome shotgun (WGS) entry which is preliminary data.</text>
</comment>
<keyword evidence="3" id="KW-1185">Reference proteome</keyword>
<organism evidence="2 3">
    <name type="scientific">Arenibacterium halophilum</name>
    <dbReference type="NCBI Taxonomy" id="2583821"/>
    <lineage>
        <taxon>Bacteria</taxon>
        <taxon>Pseudomonadati</taxon>
        <taxon>Pseudomonadota</taxon>
        <taxon>Alphaproteobacteria</taxon>
        <taxon>Rhodobacterales</taxon>
        <taxon>Paracoccaceae</taxon>
        <taxon>Arenibacterium</taxon>
    </lineage>
</organism>
<dbReference type="EMBL" id="VCPC01000001">
    <property type="protein sequence ID" value="TMV15384.1"/>
    <property type="molecule type" value="Genomic_DNA"/>
</dbReference>
<gene>
    <name evidence="2" type="ORF">FGK64_05340</name>
</gene>
<dbReference type="RefSeq" id="WP_138862729.1">
    <property type="nucleotide sequence ID" value="NZ_VCPC01000001.1"/>
</dbReference>
<feature type="chain" id="PRO_5046681835" evidence="1">
    <location>
        <begin position="20"/>
        <end position="161"/>
    </location>
</feature>
<keyword evidence="2" id="KW-0378">Hydrolase</keyword>
<feature type="signal peptide" evidence="1">
    <location>
        <begin position="1"/>
        <end position="19"/>
    </location>
</feature>
<dbReference type="InterPro" id="IPR018550">
    <property type="entry name" value="Lipid-A_deacylase-rel"/>
</dbReference>
<proteinExistence type="predicted"/>
<dbReference type="Gene3D" id="2.40.160.20">
    <property type="match status" value="1"/>
</dbReference>
<dbReference type="Pfam" id="PF09411">
    <property type="entry name" value="PagL"/>
    <property type="match status" value="1"/>
</dbReference>
<keyword evidence="1" id="KW-0732">Signal</keyword>